<accession>A0ABY4Y886</accession>
<evidence type="ECO:0000313" key="6">
    <source>
        <dbReference type="Proteomes" id="UP001057474"/>
    </source>
</evidence>
<keyword evidence="6" id="KW-1185">Reference proteome</keyword>
<dbReference type="PROSITE" id="PS01039">
    <property type="entry name" value="SBP_BACTERIAL_3"/>
    <property type="match status" value="1"/>
</dbReference>
<dbReference type="Pfam" id="PF00497">
    <property type="entry name" value="SBP_bac_3"/>
    <property type="match status" value="1"/>
</dbReference>
<dbReference type="InterPro" id="IPR018313">
    <property type="entry name" value="SBP_3_CS"/>
</dbReference>
<evidence type="ECO:0000256" key="1">
    <source>
        <dbReference type="ARBA" id="ARBA00004196"/>
    </source>
</evidence>
<dbReference type="RefSeq" id="WP_407658962.1">
    <property type="nucleotide sequence ID" value="NZ_CP071527.1"/>
</dbReference>
<evidence type="ECO:0000256" key="3">
    <source>
        <dbReference type="ARBA" id="ARBA00022729"/>
    </source>
</evidence>
<dbReference type="Proteomes" id="UP001057474">
    <property type="component" value="Chromosome"/>
</dbReference>
<sequence>MKNEADKDYFDSILCLFFTNISFSNTKIAFLTYDPPFVISPNEGFDIDLANMLCKHLQLECQFVFLKDSQQVYEALKNSQVDLALSGITISSARQKNFIFSLPYMLSQGQFLTLKQKHN</sequence>
<keyword evidence="3" id="KW-0732">Signal</keyword>
<comment type="subcellular location">
    <subcellularLocation>
        <location evidence="1">Cell envelope</location>
    </subcellularLocation>
</comment>
<dbReference type="PANTHER" id="PTHR35936:SF17">
    <property type="entry name" value="ARGININE-BINDING EXTRACELLULAR PROTEIN ARTP"/>
    <property type="match status" value="1"/>
</dbReference>
<organism evidence="5 6">
    <name type="scientific">Legionella lytica</name>
    <dbReference type="NCBI Taxonomy" id="96232"/>
    <lineage>
        <taxon>Bacteria</taxon>
        <taxon>Pseudomonadati</taxon>
        <taxon>Pseudomonadota</taxon>
        <taxon>Gammaproteobacteria</taxon>
        <taxon>Legionellales</taxon>
        <taxon>Legionellaceae</taxon>
        <taxon>Legionella</taxon>
    </lineage>
</organism>
<protein>
    <submittedName>
        <fullName evidence="5">Transporter substrate-binding domain-containing protein</fullName>
    </submittedName>
</protein>
<evidence type="ECO:0000256" key="2">
    <source>
        <dbReference type="ARBA" id="ARBA00010333"/>
    </source>
</evidence>
<gene>
    <name evidence="5" type="ORF">J2N86_13405</name>
</gene>
<feature type="domain" description="Solute-binding protein family 3/N-terminal" evidence="4">
    <location>
        <begin position="28"/>
        <end position="117"/>
    </location>
</feature>
<dbReference type="PANTHER" id="PTHR35936">
    <property type="entry name" value="MEMBRANE-BOUND LYTIC MUREIN TRANSGLYCOSYLASE F"/>
    <property type="match status" value="1"/>
</dbReference>
<evidence type="ECO:0000259" key="4">
    <source>
        <dbReference type="Pfam" id="PF00497"/>
    </source>
</evidence>
<comment type="similarity">
    <text evidence="2">Belongs to the bacterial solute-binding protein 3 family.</text>
</comment>
<name>A0ABY4Y886_9GAMM</name>
<reference evidence="5" key="1">
    <citation type="submission" date="2021-03" db="EMBL/GenBank/DDBJ databases">
        <title>Legionella lytica PCM 2298.</title>
        <authorList>
            <person name="Koper P."/>
        </authorList>
    </citation>
    <scope>NUCLEOTIDE SEQUENCE</scope>
    <source>
        <strain evidence="5">PCM 2298</strain>
    </source>
</reference>
<dbReference type="Gene3D" id="3.40.190.10">
    <property type="entry name" value="Periplasmic binding protein-like II"/>
    <property type="match status" value="1"/>
</dbReference>
<evidence type="ECO:0000313" key="5">
    <source>
        <dbReference type="EMBL" id="USQ13656.1"/>
    </source>
</evidence>
<dbReference type="EMBL" id="CP071527">
    <property type="protein sequence ID" value="USQ13656.1"/>
    <property type="molecule type" value="Genomic_DNA"/>
</dbReference>
<proteinExistence type="inferred from homology"/>
<dbReference type="InterPro" id="IPR001638">
    <property type="entry name" value="Solute-binding_3/MltF_N"/>
</dbReference>
<dbReference type="SUPFAM" id="SSF53850">
    <property type="entry name" value="Periplasmic binding protein-like II"/>
    <property type="match status" value="1"/>
</dbReference>